<dbReference type="InterPro" id="IPR001638">
    <property type="entry name" value="Solute-binding_3/MltF_N"/>
</dbReference>
<evidence type="ECO:0000313" key="5">
    <source>
        <dbReference type="Proteomes" id="UP001479520"/>
    </source>
</evidence>
<feature type="signal peptide" evidence="2">
    <location>
        <begin position="1"/>
        <end position="22"/>
    </location>
</feature>
<evidence type="ECO:0000313" key="4">
    <source>
        <dbReference type="EMBL" id="WZJ22523.1"/>
    </source>
</evidence>
<dbReference type="PANTHER" id="PTHR35936">
    <property type="entry name" value="MEMBRANE-BOUND LYTIC MUREIN TRANSGLYCOSYLASE F"/>
    <property type="match status" value="1"/>
</dbReference>
<feature type="domain" description="Solute-binding protein family 3/N-terminal" evidence="3">
    <location>
        <begin position="36"/>
        <end position="260"/>
    </location>
</feature>
<dbReference type="SMART" id="SM00062">
    <property type="entry name" value="PBPb"/>
    <property type="match status" value="1"/>
</dbReference>
<gene>
    <name evidence="4" type="ORF">AADV58_05065</name>
</gene>
<accession>A0ABZ2XIU3</accession>
<keyword evidence="1 2" id="KW-0732">Signal</keyword>
<dbReference type="EMBL" id="CP151406">
    <property type="protein sequence ID" value="WZJ22523.1"/>
    <property type="molecule type" value="Genomic_DNA"/>
</dbReference>
<dbReference type="PANTHER" id="PTHR35936:SF17">
    <property type="entry name" value="ARGININE-BINDING EXTRACELLULAR PROTEIN ARTP"/>
    <property type="match status" value="1"/>
</dbReference>
<name>A0ABZ2XIU3_9RHOO</name>
<sequence length="265" mass="29801">MKAIPPILLAAALLLAAVPAQAQQTGVLERIAATSTVRVCIWPDYFGISYRDPKTRQLSGIDVDMAKALGRDLRANVEFVDSSFARLIDDVTQDRCDIAMFAIGITPLRQEKLRFTRPHMASDIYAITTKSNRRIRQWNDIDQAGVVVAVAKGTLHEPVMKARLKSATLKVLDTPQAREREVESGRADVFMTDFPFSLRMLRTTDWARLVKPDSSYHITPYAWAMRPGDDRWHARVEDFLARAKRSGELKAFADRHGLLPIAVLD</sequence>
<evidence type="ECO:0000256" key="1">
    <source>
        <dbReference type="ARBA" id="ARBA00022729"/>
    </source>
</evidence>
<keyword evidence="5" id="KW-1185">Reference proteome</keyword>
<evidence type="ECO:0000256" key="2">
    <source>
        <dbReference type="SAM" id="SignalP"/>
    </source>
</evidence>
<dbReference type="Proteomes" id="UP001479520">
    <property type="component" value="Chromosome"/>
</dbReference>
<reference evidence="4 5" key="1">
    <citation type="submission" date="2024-04" db="EMBL/GenBank/DDBJ databases">
        <title>Dissimilatory iodate-reducing microorganisms contribute to the enrichment of iodine in groundwater.</title>
        <authorList>
            <person name="Jiang Z."/>
        </authorList>
    </citation>
    <scope>NUCLEOTIDE SEQUENCE [LARGE SCALE GENOMIC DNA]</scope>
    <source>
        <strain evidence="4 5">NCP973</strain>
    </source>
</reference>
<dbReference type="CDD" id="cd13530">
    <property type="entry name" value="PBP2_peptides_like"/>
    <property type="match status" value="1"/>
</dbReference>
<dbReference type="Gene3D" id="3.40.190.10">
    <property type="entry name" value="Periplasmic binding protein-like II"/>
    <property type="match status" value="2"/>
</dbReference>
<feature type="chain" id="PRO_5047550710" evidence="2">
    <location>
        <begin position="23"/>
        <end position="265"/>
    </location>
</feature>
<organism evidence="4 5">
    <name type="scientific">Azonexus hydrophilus</name>
    <dbReference type="NCBI Taxonomy" id="418702"/>
    <lineage>
        <taxon>Bacteria</taxon>
        <taxon>Pseudomonadati</taxon>
        <taxon>Pseudomonadota</taxon>
        <taxon>Betaproteobacteria</taxon>
        <taxon>Rhodocyclales</taxon>
        <taxon>Azonexaceae</taxon>
        <taxon>Azonexus</taxon>
    </lineage>
</organism>
<protein>
    <submittedName>
        <fullName evidence="4">ABC transporter substrate-binding protein</fullName>
    </submittedName>
</protein>
<proteinExistence type="predicted"/>
<dbReference type="Pfam" id="PF00497">
    <property type="entry name" value="SBP_bac_3"/>
    <property type="match status" value="1"/>
</dbReference>
<dbReference type="SUPFAM" id="SSF53850">
    <property type="entry name" value="Periplasmic binding protein-like II"/>
    <property type="match status" value="1"/>
</dbReference>
<evidence type="ECO:0000259" key="3">
    <source>
        <dbReference type="SMART" id="SM00062"/>
    </source>
</evidence>
<dbReference type="RefSeq" id="WP_028995156.1">
    <property type="nucleotide sequence ID" value="NZ_CP151406.1"/>
</dbReference>